<gene>
    <name evidence="1" type="ORF">T07_829</name>
</gene>
<sequence>MHCIKFDLYPLIERKSEYFFNESCPEFLQFLIVSKHLTTKRKIFSSGCEKEETQSIPVSVDDIHLSMHLLCMDHLDMCPVDFDDHVDISVEIASIVLCCHASGSLLNCLRDIFKYKLSV</sequence>
<organism evidence="1 2">
    <name type="scientific">Trichinella nelsoni</name>
    <dbReference type="NCBI Taxonomy" id="6336"/>
    <lineage>
        <taxon>Eukaryota</taxon>
        <taxon>Metazoa</taxon>
        <taxon>Ecdysozoa</taxon>
        <taxon>Nematoda</taxon>
        <taxon>Enoplea</taxon>
        <taxon>Dorylaimia</taxon>
        <taxon>Trichinellida</taxon>
        <taxon>Trichinellidae</taxon>
        <taxon>Trichinella</taxon>
    </lineage>
</organism>
<proteinExistence type="predicted"/>
<comment type="caution">
    <text evidence="1">The sequence shown here is derived from an EMBL/GenBank/DDBJ whole genome shotgun (WGS) entry which is preliminary data.</text>
</comment>
<keyword evidence="2" id="KW-1185">Reference proteome</keyword>
<evidence type="ECO:0000313" key="1">
    <source>
        <dbReference type="EMBL" id="KRX16600.1"/>
    </source>
</evidence>
<protein>
    <submittedName>
        <fullName evidence="1">Uncharacterized protein</fullName>
    </submittedName>
</protein>
<accession>A0A0V0RQD4</accession>
<reference evidence="1 2" key="1">
    <citation type="submission" date="2015-01" db="EMBL/GenBank/DDBJ databases">
        <title>Evolution of Trichinella species and genotypes.</title>
        <authorList>
            <person name="Korhonen P.K."/>
            <person name="Edoardo P."/>
            <person name="Giuseppe L.R."/>
            <person name="Gasser R.B."/>
        </authorList>
    </citation>
    <scope>NUCLEOTIDE SEQUENCE [LARGE SCALE GENOMIC DNA]</scope>
    <source>
        <strain evidence="1">ISS37</strain>
    </source>
</reference>
<dbReference type="EMBL" id="JYDL01000103">
    <property type="protein sequence ID" value="KRX16600.1"/>
    <property type="molecule type" value="Genomic_DNA"/>
</dbReference>
<dbReference type="Proteomes" id="UP000054630">
    <property type="component" value="Unassembled WGS sequence"/>
</dbReference>
<evidence type="ECO:0000313" key="2">
    <source>
        <dbReference type="Proteomes" id="UP000054630"/>
    </source>
</evidence>
<name>A0A0V0RQD4_9BILA</name>
<dbReference type="AlphaFoldDB" id="A0A0V0RQD4"/>